<dbReference type="EMBL" id="CAUEEQ010009849">
    <property type="protein sequence ID" value="CAJ0933851.1"/>
    <property type="molecule type" value="Genomic_DNA"/>
</dbReference>
<keyword evidence="3" id="KW-1185">Reference proteome</keyword>
<dbReference type="Proteomes" id="UP001176940">
    <property type="component" value="Unassembled WGS sequence"/>
</dbReference>
<evidence type="ECO:0000313" key="3">
    <source>
        <dbReference type="Proteomes" id="UP001176940"/>
    </source>
</evidence>
<feature type="compositionally biased region" description="Acidic residues" evidence="1">
    <location>
        <begin position="81"/>
        <end position="93"/>
    </location>
</feature>
<evidence type="ECO:0000313" key="2">
    <source>
        <dbReference type="EMBL" id="CAJ0933851.1"/>
    </source>
</evidence>
<gene>
    <name evidence="2" type="ORF">RIMI_LOCUS5680085</name>
</gene>
<accession>A0ABN9L8W4</accession>
<feature type="compositionally biased region" description="Polar residues" evidence="1">
    <location>
        <begin position="66"/>
        <end position="75"/>
    </location>
</feature>
<reference evidence="2" key="1">
    <citation type="submission" date="2023-07" db="EMBL/GenBank/DDBJ databases">
        <authorList>
            <person name="Stuckert A."/>
        </authorList>
    </citation>
    <scope>NUCLEOTIDE SEQUENCE</scope>
</reference>
<feature type="region of interest" description="Disordered" evidence="1">
    <location>
        <begin position="60"/>
        <end position="93"/>
    </location>
</feature>
<protein>
    <submittedName>
        <fullName evidence="2">Uncharacterized protein</fullName>
    </submittedName>
</protein>
<comment type="caution">
    <text evidence="2">The sequence shown here is derived from an EMBL/GenBank/DDBJ whole genome shotgun (WGS) entry which is preliminary data.</text>
</comment>
<organism evidence="2 3">
    <name type="scientific">Ranitomeya imitator</name>
    <name type="common">mimic poison frog</name>
    <dbReference type="NCBI Taxonomy" id="111125"/>
    <lineage>
        <taxon>Eukaryota</taxon>
        <taxon>Metazoa</taxon>
        <taxon>Chordata</taxon>
        <taxon>Craniata</taxon>
        <taxon>Vertebrata</taxon>
        <taxon>Euteleostomi</taxon>
        <taxon>Amphibia</taxon>
        <taxon>Batrachia</taxon>
        <taxon>Anura</taxon>
        <taxon>Neobatrachia</taxon>
        <taxon>Hyloidea</taxon>
        <taxon>Dendrobatidae</taxon>
        <taxon>Dendrobatinae</taxon>
        <taxon>Ranitomeya</taxon>
    </lineage>
</organism>
<name>A0ABN9L8W4_9NEOB</name>
<proteinExistence type="predicted"/>
<evidence type="ECO:0000256" key="1">
    <source>
        <dbReference type="SAM" id="MobiDB-lite"/>
    </source>
</evidence>
<sequence length="199" mass="21805">MELSGVQWSKLQDLCQVLQCFEECTRLVSADDAIISMSIPLMRLLMQSLMYIKEQASAAEDEGSLDDSQPLSGQGSLLDEVAGEEEEDEEDDGDEYFLDEEASQRAIETGGFASLQPAVTTDRPNRCTTSSILTDWSNPVSTAMRGCATKSICDLGNQYQNIGNVVTEVKIFCTDGGLSVHKVLLTPVIVCLLLLKMFF</sequence>